<dbReference type="GO" id="GO:0006885">
    <property type="term" value="P:regulation of pH"/>
    <property type="evidence" value="ECO:0007669"/>
    <property type="project" value="TreeGrafter"/>
</dbReference>
<evidence type="ECO:0000259" key="12">
    <source>
        <dbReference type="Pfam" id="PF23256"/>
    </source>
</evidence>
<dbReference type="OrthoDB" id="671744at2759"/>
<evidence type="ECO:0000313" key="13">
    <source>
        <dbReference type="EMBL" id="KAJ8421487.1"/>
    </source>
</evidence>
<dbReference type="Gene3D" id="1.20.1530.20">
    <property type="match status" value="1"/>
</dbReference>
<dbReference type="Proteomes" id="UP001153076">
    <property type="component" value="Unassembled WGS sequence"/>
</dbReference>
<evidence type="ECO:0000256" key="9">
    <source>
        <dbReference type="ARBA" id="ARBA00038341"/>
    </source>
</evidence>
<evidence type="ECO:0000256" key="5">
    <source>
        <dbReference type="ARBA" id="ARBA00022958"/>
    </source>
</evidence>
<evidence type="ECO:0000256" key="3">
    <source>
        <dbReference type="ARBA" id="ARBA00022538"/>
    </source>
</evidence>
<keyword evidence="4 10" id="KW-0812">Transmembrane</keyword>
<evidence type="ECO:0000256" key="1">
    <source>
        <dbReference type="ARBA" id="ARBA00004141"/>
    </source>
</evidence>
<dbReference type="GO" id="GO:0016020">
    <property type="term" value="C:membrane"/>
    <property type="evidence" value="ECO:0007669"/>
    <property type="project" value="UniProtKB-SubCell"/>
</dbReference>
<evidence type="ECO:0000256" key="2">
    <source>
        <dbReference type="ARBA" id="ARBA00022448"/>
    </source>
</evidence>
<dbReference type="PANTHER" id="PTHR32468">
    <property type="entry name" value="CATION/H + ANTIPORTER"/>
    <property type="match status" value="1"/>
</dbReference>
<feature type="domain" description="Cation/H(+) antiporter central" evidence="12">
    <location>
        <begin position="468"/>
        <end position="601"/>
    </location>
</feature>
<feature type="transmembrane region" description="Helical" evidence="10">
    <location>
        <begin position="79"/>
        <end position="99"/>
    </location>
</feature>
<keyword evidence="2" id="KW-0813">Transport</keyword>
<proteinExistence type="inferred from homology"/>
<evidence type="ECO:0000256" key="6">
    <source>
        <dbReference type="ARBA" id="ARBA00022989"/>
    </source>
</evidence>
<dbReference type="GO" id="GO:0006813">
    <property type="term" value="P:potassium ion transport"/>
    <property type="evidence" value="ECO:0007669"/>
    <property type="project" value="UniProtKB-KW"/>
</dbReference>
<feature type="transmembrane region" description="Helical" evidence="10">
    <location>
        <begin position="296"/>
        <end position="314"/>
    </location>
</feature>
<dbReference type="EMBL" id="JAKOGI010002698">
    <property type="protein sequence ID" value="KAJ8421487.1"/>
    <property type="molecule type" value="Genomic_DNA"/>
</dbReference>
<dbReference type="GO" id="GO:1902600">
    <property type="term" value="P:proton transmembrane transport"/>
    <property type="evidence" value="ECO:0007669"/>
    <property type="project" value="InterPro"/>
</dbReference>
<evidence type="ECO:0008006" key="15">
    <source>
        <dbReference type="Google" id="ProtNLM"/>
    </source>
</evidence>
<dbReference type="GO" id="GO:0015297">
    <property type="term" value="F:antiporter activity"/>
    <property type="evidence" value="ECO:0007669"/>
    <property type="project" value="InterPro"/>
</dbReference>
<feature type="transmembrane region" description="Helical" evidence="10">
    <location>
        <begin position="266"/>
        <end position="284"/>
    </location>
</feature>
<evidence type="ECO:0000259" key="11">
    <source>
        <dbReference type="Pfam" id="PF00999"/>
    </source>
</evidence>
<feature type="domain" description="Cation/H+ exchanger transmembrane" evidence="11">
    <location>
        <begin position="31"/>
        <end position="414"/>
    </location>
</feature>
<comment type="caution">
    <text evidence="13">The sequence shown here is derived from an EMBL/GenBank/DDBJ whole genome shotgun (WGS) entry which is preliminary data.</text>
</comment>
<organism evidence="13 14">
    <name type="scientific">Carnegiea gigantea</name>
    <dbReference type="NCBI Taxonomy" id="171969"/>
    <lineage>
        <taxon>Eukaryota</taxon>
        <taxon>Viridiplantae</taxon>
        <taxon>Streptophyta</taxon>
        <taxon>Embryophyta</taxon>
        <taxon>Tracheophyta</taxon>
        <taxon>Spermatophyta</taxon>
        <taxon>Magnoliopsida</taxon>
        <taxon>eudicotyledons</taxon>
        <taxon>Gunneridae</taxon>
        <taxon>Pentapetalae</taxon>
        <taxon>Caryophyllales</taxon>
        <taxon>Cactineae</taxon>
        <taxon>Cactaceae</taxon>
        <taxon>Cactoideae</taxon>
        <taxon>Echinocereeae</taxon>
        <taxon>Carnegiea</taxon>
    </lineage>
</organism>
<feature type="transmembrane region" description="Helical" evidence="10">
    <location>
        <begin position="180"/>
        <end position="201"/>
    </location>
</feature>
<accession>A0A9Q1JF62</accession>
<dbReference type="AlphaFoldDB" id="A0A9Q1JF62"/>
<keyword evidence="14" id="KW-1185">Reference proteome</keyword>
<keyword evidence="8 10" id="KW-0472">Membrane</keyword>
<protein>
    <recommendedName>
        <fullName evidence="15">Cation/H+ exchanger domain-containing protein</fullName>
    </recommendedName>
</protein>
<sequence length="777" mass="85568">MDVTKKVLCGDDLFNPVLSMGLQASLILSFSHLLQIVVKPIGIPTPIPQITAGLLIGHSLLSKIKLVEKYFYQSTSADYYNVLAFFGRTCVVFLIGLELDISYMKRHLRAATIIAAAGALPCIIFSGAVSYPFFKYFTSKHEHFVAFMFIFMLAAANSASPLVIRFIAELRLGTSHIGRLAICSSLINDLAGILCGALLMKIVQGGGFKWAEWVWSLLFTAIVSFVVRRIAILLNQFNSDSQYLKNAQIVPLFLLVLLSASFIDKWGAANSILAALVIGVTFPREGKTARTMTHKLSFAVYTFVLPVYFGYTGFQADFADAAVVKNLIGVLVVVIFSISGKILGTVAACHQLKVPMKDGIVLGLLLNLKGHFDIVILGTIRQNLDWNNSFVEMMLITIVLNTLLSGIAVAYLVIKDNDMFGYRFVPLEKQNPEVELRVLACVYAPRQVPAIVKIIGWLNWSRDFPICAYLIHLVELLPKKRANKMYNQLGDDELSDEETYGGNDAVEISNAVDAFIIETGIFIRPLKVVSTVSKIYEDVCDAAAEFRASIIILPFHKHQRIDGKMESGRESMRTTNQRLLRNAPCTVGVLIDRGLVGSAQTPSAESMQHVAALFFGGSDDREALSLSTYIAMHLNMHLTVIRFVQASARENEDRINVSSHGNEQVLMAIPSGGVEDEADTGFLEDFYNRYVTSGKVGYVEKHVKNGAQATAALKDVADVYELFIVGNGGRRNSTITTGMSDWEECPELGTVGDLLASREFDPCCSVLVIQQHKPPVE</sequence>
<comment type="subcellular location">
    <subcellularLocation>
        <location evidence="1">Membrane</location>
        <topology evidence="1">Multi-pass membrane protein</topology>
    </subcellularLocation>
</comment>
<feature type="transmembrane region" description="Helical" evidence="10">
    <location>
        <begin position="213"/>
        <end position="231"/>
    </location>
</feature>
<evidence type="ECO:0000256" key="8">
    <source>
        <dbReference type="ARBA" id="ARBA00023136"/>
    </source>
</evidence>
<dbReference type="Pfam" id="PF23256">
    <property type="entry name" value="CHX17_2nd"/>
    <property type="match status" value="1"/>
</dbReference>
<keyword evidence="3" id="KW-0633">Potassium transport</keyword>
<feature type="transmembrane region" description="Helical" evidence="10">
    <location>
        <begin position="360"/>
        <end position="381"/>
    </location>
</feature>
<gene>
    <name evidence="13" type="ORF">Cgig2_024373</name>
</gene>
<feature type="transmembrane region" description="Helical" evidence="10">
    <location>
        <begin position="146"/>
        <end position="168"/>
    </location>
</feature>
<keyword evidence="7" id="KW-0406">Ion transport</keyword>
<feature type="transmembrane region" description="Helical" evidence="10">
    <location>
        <begin position="393"/>
        <end position="414"/>
    </location>
</feature>
<dbReference type="PANTHER" id="PTHR32468:SF18">
    <property type="entry name" value="CATION_H(+) ANTIPORTER 1"/>
    <property type="match status" value="1"/>
</dbReference>
<evidence type="ECO:0000256" key="7">
    <source>
        <dbReference type="ARBA" id="ARBA00023065"/>
    </source>
</evidence>
<dbReference type="GO" id="GO:0012505">
    <property type="term" value="C:endomembrane system"/>
    <property type="evidence" value="ECO:0007669"/>
    <property type="project" value="TreeGrafter"/>
</dbReference>
<dbReference type="Pfam" id="PF00999">
    <property type="entry name" value="Na_H_Exchanger"/>
    <property type="match status" value="1"/>
</dbReference>
<dbReference type="InterPro" id="IPR006153">
    <property type="entry name" value="Cation/H_exchanger_TM"/>
</dbReference>
<feature type="transmembrane region" description="Helical" evidence="10">
    <location>
        <begin position="326"/>
        <end position="348"/>
    </location>
</feature>
<dbReference type="InterPro" id="IPR038770">
    <property type="entry name" value="Na+/solute_symporter_sf"/>
</dbReference>
<keyword evidence="6 10" id="KW-1133">Transmembrane helix</keyword>
<evidence type="ECO:0000256" key="10">
    <source>
        <dbReference type="SAM" id="Phobius"/>
    </source>
</evidence>
<comment type="similarity">
    <text evidence="9">Belongs to the monovalent cation:proton antiporter 2 (CPA2) transporter (TC 2.A.37) family. CHX (TC 2.A.37.4) subfamily.</text>
</comment>
<evidence type="ECO:0000313" key="14">
    <source>
        <dbReference type="Proteomes" id="UP001153076"/>
    </source>
</evidence>
<dbReference type="InterPro" id="IPR057291">
    <property type="entry name" value="CHX17_2nd"/>
</dbReference>
<dbReference type="InterPro" id="IPR050794">
    <property type="entry name" value="CPA2_transporter"/>
</dbReference>
<evidence type="ECO:0000256" key="4">
    <source>
        <dbReference type="ARBA" id="ARBA00022692"/>
    </source>
</evidence>
<feature type="transmembrane region" description="Helical" evidence="10">
    <location>
        <begin position="111"/>
        <end position="134"/>
    </location>
</feature>
<keyword evidence="5" id="KW-0630">Potassium</keyword>
<reference evidence="13" key="1">
    <citation type="submission" date="2022-04" db="EMBL/GenBank/DDBJ databases">
        <title>Carnegiea gigantea Genome sequencing and assembly v2.</title>
        <authorList>
            <person name="Copetti D."/>
            <person name="Sanderson M.J."/>
            <person name="Burquez A."/>
            <person name="Wojciechowski M.F."/>
        </authorList>
    </citation>
    <scope>NUCLEOTIDE SEQUENCE</scope>
    <source>
        <strain evidence="13">SGP5-SGP5p</strain>
        <tissue evidence="13">Aerial part</tissue>
    </source>
</reference>
<name>A0A9Q1JF62_9CARY</name>